<keyword evidence="2" id="KW-0378">Hydrolase</keyword>
<dbReference type="EMBL" id="FMWP01000125">
    <property type="protein sequence ID" value="SDA02303.1"/>
    <property type="molecule type" value="Genomic_DNA"/>
</dbReference>
<dbReference type="STRING" id="289078.A0A2X0LSR4"/>
<evidence type="ECO:0000313" key="3">
    <source>
        <dbReference type="EMBL" id="SDA02303.1"/>
    </source>
</evidence>
<comment type="similarity">
    <text evidence="1">Belongs to the glycosyl hydrolase 3 family.</text>
</comment>
<proteinExistence type="inferred from homology"/>
<evidence type="ECO:0000256" key="1">
    <source>
        <dbReference type="ARBA" id="ARBA00005336"/>
    </source>
</evidence>
<dbReference type="Gene3D" id="3.20.20.300">
    <property type="entry name" value="Glycoside hydrolase, family 3, N-terminal domain"/>
    <property type="match status" value="1"/>
</dbReference>
<protein>
    <submittedName>
        <fullName evidence="3">BZ3500_MvSof-1268-A1-R1_Chr7-3g09625 protein</fullName>
    </submittedName>
</protein>
<accession>A0A2X0LSR4</accession>
<evidence type="ECO:0000313" key="4">
    <source>
        <dbReference type="Proteomes" id="UP000249723"/>
    </source>
</evidence>
<evidence type="ECO:0000256" key="2">
    <source>
        <dbReference type="ARBA" id="ARBA00022801"/>
    </source>
</evidence>
<organism evidence="3 4">
    <name type="scientific">Microbotryum saponariae</name>
    <dbReference type="NCBI Taxonomy" id="289078"/>
    <lineage>
        <taxon>Eukaryota</taxon>
        <taxon>Fungi</taxon>
        <taxon>Dikarya</taxon>
        <taxon>Basidiomycota</taxon>
        <taxon>Pucciniomycotina</taxon>
        <taxon>Microbotryomycetes</taxon>
        <taxon>Microbotryales</taxon>
        <taxon>Microbotryaceae</taxon>
        <taxon>Microbotryum</taxon>
    </lineage>
</organism>
<dbReference type="AlphaFoldDB" id="A0A2X0LSR4"/>
<name>A0A2X0LSR4_9BASI</name>
<dbReference type="SUPFAM" id="SSF51445">
    <property type="entry name" value="(Trans)glycosidases"/>
    <property type="match status" value="1"/>
</dbReference>
<dbReference type="Proteomes" id="UP000249723">
    <property type="component" value="Unassembled WGS sequence"/>
</dbReference>
<reference evidence="4" key="1">
    <citation type="submission" date="2016-10" db="EMBL/GenBank/DDBJ databases">
        <authorList>
            <person name="Jeantristanb JTB J.-T."/>
            <person name="Ricardo R."/>
        </authorList>
    </citation>
    <scope>NUCLEOTIDE SEQUENCE [LARGE SCALE GENOMIC DNA]</scope>
</reference>
<dbReference type="InterPro" id="IPR017853">
    <property type="entry name" value="GH"/>
</dbReference>
<sequence length="135" mass="15135">MMNLNVPPTLVAVGEGFNGRPSAPGPLRCRHHTIESSQSTGAITCAKHYRQPTRALMQRIRGYYTSSSNIDDRSIWAGVRSIIYSYNQINQTHICESSYVMTKLANQDLQWRSMASSSRIVRPVRAALLAARLRV</sequence>
<dbReference type="GO" id="GO:0005975">
    <property type="term" value="P:carbohydrate metabolic process"/>
    <property type="evidence" value="ECO:0007669"/>
    <property type="project" value="InterPro"/>
</dbReference>
<keyword evidence="4" id="KW-1185">Reference proteome</keyword>
<gene>
    <name evidence="3" type="ORF">BZ3500_MVSOF-1268-A1-R1_CHR7-3G09625</name>
</gene>
<dbReference type="GO" id="GO:0004553">
    <property type="term" value="F:hydrolase activity, hydrolyzing O-glycosyl compounds"/>
    <property type="evidence" value="ECO:0007669"/>
    <property type="project" value="InterPro"/>
</dbReference>
<dbReference type="InterPro" id="IPR036962">
    <property type="entry name" value="Glyco_hydro_3_N_sf"/>
</dbReference>